<feature type="region of interest" description="Disordered" evidence="1">
    <location>
        <begin position="176"/>
        <end position="199"/>
    </location>
</feature>
<accession>A0A8U7NA80</accession>
<feature type="compositionally biased region" description="Low complexity" evidence="1">
    <location>
        <begin position="315"/>
        <end position="328"/>
    </location>
</feature>
<evidence type="ECO:0000313" key="2">
    <source>
        <dbReference type="Ensembl" id="ENSCMUP00000034955.1"/>
    </source>
</evidence>
<proteinExistence type="predicted"/>
<organism evidence="2 3">
    <name type="scientific">Corvus moneduloides</name>
    <name type="common">New Caledonian crow</name>
    <dbReference type="NCBI Taxonomy" id="1196302"/>
    <lineage>
        <taxon>Eukaryota</taxon>
        <taxon>Metazoa</taxon>
        <taxon>Chordata</taxon>
        <taxon>Craniata</taxon>
        <taxon>Vertebrata</taxon>
        <taxon>Euteleostomi</taxon>
        <taxon>Archelosauria</taxon>
        <taxon>Archosauria</taxon>
        <taxon>Dinosauria</taxon>
        <taxon>Saurischia</taxon>
        <taxon>Theropoda</taxon>
        <taxon>Coelurosauria</taxon>
        <taxon>Aves</taxon>
        <taxon>Neognathae</taxon>
        <taxon>Neoaves</taxon>
        <taxon>Telluraves</taxon>
        <taxon>Australaves</taxon>
        <taxon>Passeriformes</taxon>
        <taxon>Corvoidea</taxon>
        <taxon>Corvidae</taxon>
        <taxon>Corvus</taxon>
    </lineage>
</organism>
<reference evidence="3" key="1">
    <citation type="submission" date="2019-10" db="EMBL/GenBank/DDBJ databases">
        <title>Corvus moneduloides (New Caledonian crow) genome, bCorMon1, primary haplotype.</title>
        <authorList>
            <person name="Rutz C."/>
            <person name="Fungtammasan C."/>
            <person name="Mountcastle J."/>
            <person name="Formenti G."/>
            <person name="Chow W."/>
            <person name="Howe K."/>
            <person name="Steele M.P."/>
            <person name="Fernandes J."/>
            <person name="Gilbert M.T.P."/>
            <person name="Fedrigo O."/>
            <person name="Jarvis E.D."/>
            <person name="Gemmell N."/>
        </authorList>
    </citation>
    <scope>NUCLEOTIDE SEQUENCE [LARGE SCALE GENOMIC DNA]</scope>
</reference>
<reference evidence="2" key="3">
    <citation type="submission" date="2025-09" db="UniProtKB">
        <authorList>
            <consortium name="Ensembl"/>
        </authorList>
    </citation>
    <scope>IDENTIFICATION</scope>
</reference>
<feature type="compositionally biased region" description="Pro residues" evidence="1">
    <location>
        <begin position="457"/>
        <end position="473"/>
    </location>
</feature>
<feature type="compositionally biased region" description="Pro residues" evidence="1">
    <location>
        <begin position="225"/>
        <end position="234"/>
    </location>
</feature>
<evidence type="ECO:0000256" key="1">
    <source>
        <dbReference type="SAM" id="MobiDB-lite"/>
    </source>
</evidence>
<dbReference type="AlphaFoldDB" id="A0A8U7NA80"/>
<feature type="compositionally biased region" description="Basic and acidic residues" evidence="1">
    <location>
        <begin position="329"/>
        <end position="341"/>
    </location>
</feature>
<protein>
    <submittedName>
        <fullName evidence="2">Uncharacterized protein</fullName>
    </submittedName>
</protein>
<sequence>MFYWMPGDGEHSGQGTARGHFLASSSLERVLMISSFLACSRSSRRFRASLVLERRASELLAGFVRLQLVDVLHEDPLVLEHVALDLQAGSTHMWRSRRRIRIRRIHVTFSGMRALAHSPMPMCRPFRRASVFFLQRARECTLPDLLPPRTGVGVGDLVGLIGIQPHLLLPAAQDAGGQPLLEPEHTGRGMGTRSGEAAPTAGALQLPQGTLALLRALHHPVQRAPHPPQGPCNPPRGLCHPPHGTLHPPLRDRHPPRGARTPLGGTSPPSRDPHPPLRVPLRRPPHPAQDVASPSGDPQHPPGPLKDPHPALKSAARAPRTPRAAPRGASKDRSARDERAHPAQRSLHSRRTPRPPSRPLGPSARPSRLLRHFPTRPEEATAASQRPGPPRSTAGSQPRLLSHPPVPSGPSRCLPTAVIPQNSGYSPAPTSWRRRRGLRDAAAALTPPSARGTYHPALPPAPVPAAPGPPGTL</sequence>
<dbReference type="OMA" id="WERSWEP"/>
<keyword evidence="3" id="KW-1185">Reference proteome</keyword>
<dbReference type="Proteomes" id="UP000694553">
    <property type="component" value="Unassembled WGS sequence"/>
</dbReference>
<name>A0A8U7NA80_CORMO</name>
<evidence type="ECO:0000313" key="3">
    <source>
        <dbReference type="Proteomes" id="UP000694553"/>
    </source>
</evidence>
<dbReference type="Ensembl" id="ENSCMUT00000038564.1">
    <property type="protein sequence ID" value="ENSCMUP00000034955.1"/>
    <property type="gene ID" value="ENSCMUG00000018646.1"/>
</dbReference>
<feature type="compositionally biased region" description="Polar residues" evidence="1">
    <location>
        <begin position="419"/>
        <end position="429"/>
    </location>
</feature>
<reference evidence="2" key="2">
    <citation type="submission" date="2025-08" db="UniProtKB">
        <authorList>
            <consortium name="Ensembl"/>
        </authorList>
    </citation>
    <scope>IDENTIFICATION</scope>
</reference>
<feature type="region of interest" description="Disordered" evidence="1">
    <location>
        <begin position="221"/>
        <end position="473"/>
    </location>
</feature>